<dbReference type="GO" id="GO:0031012">
    <property type="term" value="C:extracellular matrix"/>
    <property type="evidence" value="ECO:0007669"/>
    <property type="project" value="TreeGrafter"/>
</dbReference>
<sequence length="192" mass="20323">EICALQDGVRGCVKQEGQCTLLPGAQLTSFDGASGDLHSGAYELASLCNVSTPSWFRVVVDVRACSDGAAMAGTTTYIFFRDAFIAVKRNKETWVNGHQVPLPTKISDAVSVRESQGSVAVVQASGMQVLFSPSGEVTVRVSENLANKLCAPCGNFNGDISDDLWLPSGEVAGNITEVIDAWKARDFSGCDV</sequence>
<accession>A0A8T1S034</accession>
<name>A0A8T1S034_CHESE</name>
<protein>
    <recommendedName>
        <fullName evidence="3">VWFD domain-containing protein</fullName>
    </recommendedName>
</protein>
<comment type="caution">
    <text evidence="4">The sequence shown here is derived from an EMBL/GenBank/DDBJ whole genome shotgun (WGS) entry which is preliminary data.</text>
</comment>
<keyword evidence="1" id="KW-1015">Disulfide bond</keyword>
<dbReference type="Pfam" id="PF00094">
    <property type="entry name" value="VWD"/>
    <property type="match status" value="1"/>
</dbReference>
<dbReference type="GO" id="GO:0005615">
    <property type="term" value="C:extracellular space"/>
    <property type="evidence" value="ECO:0007669"/>
    <property type="project" value="TreeGrafter"/>
</dbReference>
<keyword evidence="2" id="KW-0325">Glycoprotein</keyword>
<proteinExistence type="predicted"/>
<evidence type="ECO:0000259" key="3">
    <source>
        <dbReference type="PROSITE" id="PS51233"/>
    </source>
</evidence>
<evidence type="ECO:0000256" key="2">
    <source>
        <dbReference type="ARBA" id="ARBA00023180"/>
    </source>
</evidence>
<organism evidence="4 5">
    <name type="scientific">Chelydra serpentina</name>
    <name type="common">Snapping turtle</name>
    <name type="synonym">Testudo serpentina</name>
    <dbReference type="NCBI Taxonomy" id="8475"/>
    <lineage>
        <taxon>Eukaryota</taxon>
        <taxon>Metazoa</taxon>
        <taxon>Chordata</taxon>
        <taxon>Craniata</taxon>
        <taxon>Vertebrata</taxon>
        <taxon>Euteleostomi</taxon>
        <taxon>Archelosauria</taxon>
        <taxon>Testudinata</taxon>
        <taxon>Testudines</taxon>
        <taxon>Cryptodira</taxon>
        <taxon>Durocryptodira</taxon>
        <taxon>Americhelydia</taxon>
        <taxon>Chelydroidea</taxon>
        <taxon>Chelydridae</taxon>
        <taxon>Chelydra</taxon>
    </lineage>
</organism>
<dbReference type="PANTHER" id="PTHR11339:SF386">
    <property type="entry name" value="HEMOLECTIN, ISOFORM A"/>
    <property type="match status" value="1"/>
</dbReference>
<reference evidence="4 5" key="1">
    <citation type="journal article" date="2020" name="G3 (Bethesda)">
        <title>Draft Genome of the Common Snapping Turtle, Chelydra serpentina, a Model for Phenotypic Plasticity in Reptiles.</title>
        <authorList>
            <person name="Das D."/>
            <person name="Singh S.K."/>
            <person name="Bierstedt J."/>
            <person name="Erickson A."/>
            <person name="Galli G.L.J."/>
            <person name="Crossley D.A. 2nd"/>
            <person name="Rhen T."/>
        </authorList>
    </citation>
    <scope>NUCLEOTIDE SEQUENCE [LARGE SCALE GENOMIC DNA]</scope>
    <source>
        <strain evidence="4">KW</strain>
    </source>
</reference>
<dbReference type="PANTHER" id="PTHR11339">
    <property type="entry name" value="EXTRACELLULAR MATRIX GLYCOPROTEIN RELATED"/>
    <property type="match status" value="1"/>
</dbReference>
<dbReference type="Proteomes" id="UP000765507">
    <property type="component" value="Unassembled WGS sequence"/>
</dbReference>
<evidence type="ECO:0000313" key="4">
    <source>
        <dbReference type="EMBL" id="KAG6922198.1"/>
    </source>
</evidence>
<dbReference type="OrthoDB" id="6236007at2759"/>
<dbReference type="AlphaFoldDB" id="A0A8T1S034"/>
<dbReference type="InterPro" id="IPR050780">
    <property type="entry name" value="Mucin_vWF_Thrombospondin_sf"/>
</dbReference>
<evidence type="ECO:0000313" key="5">
    <source>
        <dbReference type="Proteomes" id="UP000765507"/>
    </source>
</evidence>
<dbReference type="InterPro" id="IPR001846">
    <property type="entry name" value="VWF_type-D"/>
</dbReference>
<keyword evidence="5" id="KW-1185">Reference proteome</keyword>
<feature type="domain" description="VWFD" evidence="3">
    <location>
        <begin position="17"/>
        <end position="191"/>
    </location>
</feature>
<feature type="non-terminal residue" evidence="4">
    <location>
        <position position="192"/>
    </location>
</feature>
<gene>
    <name evidence="4" type="ORF">G0U57_003460</name>
</gene>
<evidence type="ECO:0000256" key="1">
    <source>
        <dbReference type="ARBA" id="ARBA00023157"/>
    </source>
</evidence>
<dbReference type="PROSITE" id="PS51233">
    <property type="entry name" value="VWFD"/>
    <property type="match status" value="1"/>
</dbReference>
<dbReference type="SMART" id="SM00216">
    <property type="entry name" value="VWD"/>
    <property type="match status" value="1"/>
</dbReference>
<dbReference type="EMBL" id="JAHGAV010001439">
    <property type="protein sequence ID" value="KAG6922198.1"/>
    <property type="molecule type" value="Genomic_DNA"/>
</dbReference>